<reference evidence="1" key="1">
    <citation type="submission" date="2021-01" db="EMBL/GenBank/DDBJ databases">
        <authorList>
            <person name="Corre E."/>
            <person name="Pelletier E."/>
            <person name="Niang G."/>
            <person name="Scheremetjew M."/>
            <person name="Finn R."/>
            <person name="Kale V."/>
            <person name="Holt S."/>
            <person name="Cochrane G."/>
            <person name="Meng A."/>
            <person name="Brown T."/>
            <person name="Cohen L."/>
        </authorList>
    </citation>
    <scope>NUCLEOTIDE SEQUENCE</scope>
    <source>
        <strain evidence="1">OF101</strain>
    </source>
</reference>
<sequence length="127" mass="13784">MLRWPPAFSTGQSDIMLAAAAGTLGLNTNNLQVEKTFPEHRLMLFKYTGPAENSTEAPVQVHWQAAMLAPKGELADIADSSFPAALNTTMCLKVREASSNSELALANKAEARAAYVAACDYWKERLP</sequence>
<dbReference type="EMBL" id="HBGE01063553">
    <property type="protein sequence ID" value="CAD9161278.1"/>
    <property type="molecule type" value="Transcribed_RNA"/>
</dbReference>
<evidence type="ECO:0000313" key="1">
    <source>
        <dbReference type="EMBL" id="CAD9161278.1"/>
    </source>
</evidence>
<accession>A0A7S1WD62</accession>
<organism evidence="1">
    <name type="scientific">Alexandrium catenella</name>
    <name type="common">Red tide dinoflagellate</name>
    <name type="synonym">Gonyaulax catenella</name>
    <dbReference type="NCBI Taxonomy" id="2925"/>
    <lineage>
        <taxon>Eukaryota</taxon>
        <taxon>Sar</taxon>
        <taxon>Alveolata</taxon>
        <taxon>Dinophyceae</taxon>
        <taxon>Gonyaulacales</taxon>
        <taxon>Pyrocystaceae</taxon>
        <taxon>Alexandrium</taxon>
    </lineage>
</organism>
<protein>
    <submittedName>
        <fullName evidence="1">Uncharacterized protein</fullName>
    </submittedName>
</protein>
<dbReference type="AlphaFoldDB" id="A0A7S1WD62"/>
<gene>
    <name evidence="1" type="ORF">ACAT0790_LOCUS38043</name>
</gene>
<name>A0A7S1WD62_ALECA</name>
<proteinExistence type="predicted"/>